<protein>
    <submittedName>
        <fullName evidence="4">Jg10850 protein</fullName>
    </submittedName>
</protein>
<evidence type="ECO:0000259" key="3">
    <source>
        <dbReference type="PROSITE" id="PS50913"/>
    </source>
</evidence>
<dbReference type="PANTHER" id="PTHR19327">
    <property type="entry name" value="GOLGIN"/>
    <property type="match status" value="1"/>
</dbReference>
<evidence type="ECO:0000256" key="2">
    <source>
        <dbReference type="SAM" id="MobiDB-lite"/>
    </source>
</evidence>
<feature type="domain" description="GRIP" evidence="3">
    <location>
        <begin position="1118"/>
        <end position="1167"/>
    </location>
</feature>
<evidence type="ECO:0000313" key="5">
    <source>
        <dbReference type="Proteomes" id="UP000838756"/>
    </source>
</evidence>
<keyword evidence="5" id="KW-1185">Reference proteome</keyword>
<dbReference type="Gene3D" id="1.10.220.60">
    <property type="entry name" value="GRIP domain"/>
    <property type="match status" value="1"/>
</dbReference>
<dbReference type="PANTHER" id="PTHR19327:SF0">
    <property type="entry name" value="GOLGIN SUBFAMILY A MEMBER 4"/>
    <property type="match status" value="1"/>
</dbReference>
<comment type="caution">
    <text evidence="4">The sequence shown here is derived from an EMBL/GenBank/DDBJ whole genome shotgun (WGS) entry which is preliminary data.</text>
</comment>
<dbReference type="AlphaFoldDB" id="A0A8S4SKN2"/>
<reference evidence="4" key="1">
    <citation type="submission" date="2022-03" db="EMBL/GenBank/DDBJ databases">
        <authorList>
            <person name="Lindestad O."/>
        </authorList>
    </citation>
    <scope>NUCLEOTIDE SEQUENCE</scope>
</reference>
<keyword evidence="1" id="KW-0175">Coiled coil</keyword>
<dbReference type="SMART" id="SM00755">
    <property type="entry name" value="Grip"/>
    <property type="match status" value="1"/>
</dbReference>
<evidence type="ECO:0000256" key="1">
    <source>
        <dbReference type="SAM" id="Coils"/>
    </source>
</evidence>
<evidence type="ECO:0000313" key="4">
    <source>
        <dbReference type="EMBL" id="CAH2263073.1"/>
    </source>
</evidence>
<dbReference type="SUPFAM" id="SSF101283">
    <property type="entry name" value="GRIP domain"/>
    <property type="match status" value="1"/>
</dbReference>
<dbReference type="OrthoDB" id="28818at2759"/>
<dbReference type="Proteomes" id="UP000838756">
    <property type="component" value="Unassembled WGS sequence"/>
</dbReference>
<dbReference type="GO" id="GO:0005794">
    <property type="term" value="C:Golgi apparatus"/>
    <property type="evidence" value="ECO:0007669"/>
    <property type="project" value="TreeGrafter"/>
</dbReference>
<feature type="coiled-coil region" evidence="1">
    <location>
        <begin position="667"/>
        <end position="736"/>
    </location>
</feature>
<feature type="coiled-coil region" evidence="1">
    <location>
        <begin position="999"/>
        <end position="1084"/>
    </location>
</feature>
<accession>A0A8S4SKN2</accession>
<dbReference type="Pfam" id="PF01465">
    <property type="entry name" value="GRIP"/>
    <property type="match status" value="1"/>
</dbReference>
<dbReference type="GO" id="GO:0031267">
    <property type="term" value="F:small GTPase binding"/>
    <property type="evidence" value="ECO:0007669"/>
    <property type="project" value="TreeGrafter"/>
</dbReference>
<dbReference type="EMBL" id="CAKXAJ010026225">
    <property type="protein sequence ID" value="CAH2263073.1"/>
    <property type="molecule type" value="Genomic_DNA"/>
</dbReference>
<dbReference type="PROSITE" id="PS50913">
    <property type="entry name" value="GRIP"/>
    <property type="match status" value="1"/>
</dbReference>
<feature type="region of interest" description="Disordered" evidence="2">
    <location>
        <begin position="52"/>
        <end position="72"/>
    </location>
</feature>
<gene>
    <name evidence="4" type="primary">jg10850</name>
    <name evidence="4" type="ORF">PAEG_LOCUS24316</name>
</gene>
<dbReference type="InterPro" id="IPR000237">
    <property type="entry name" value="GRIP_dom"/>
</dbReference>
<feature type="compositionally biased region" description="Low complexity" evidence="2">
    <location>
        <begin position="55"/>
        <end position="72"/>
    </location>
</feature>
<dbReference type="GO" id="GO:0048193">
    <property type="term" value="P:Golgi vesicle transport"/>
    <property type="evidence" value="ECO:0007669"/>
    <property type="project" value="TreeGrafter"/>
</dbReference>
<sequence length="1181" mass="136270">MFKKFKDKLAEEVKSSPQRIQQFAQAAQAAVTSASSSISDITNNDLFSIGDNDASSKSRNSSSQQSNLQEVSLLQPGMTEANVEPMDYQMTQEMTQESQRQRRLSNSSLASDISFRLPSYESPSMYHLQSDMEVSASEAEDRGLPGGTVNLDRVTKEQIYSAYRRTQDRCTKYKTQYADLARHYKLLERENAKARNVLVETQDKALRRISELREQCSLEQSAKAHLEKALRMDIEEKNMKIETLNTKLRLLQSNDITESSHLLHTESLKTTKEKNAQLAAELQKNSSELDVKVKENDQLKATTLSLLEARKKIEELNESIEELQNKYNALEFMKNKEMSILELNLQNSQEEILQLHKKIEVLSKREEENAISLAENKLSIHKELEGKENEIKSLKESLNNSQNEIQSLNIVINDYKNKINQLEEEHSKLKNDISELNSDKAKVVEVKTELETFAKNCQHLESLINKSEEEYKCLELQMTQENAEKLAIIDRNVYLENRNAQLLEENTKKNAQISQYENELHSLKSNIESLNKPDKQDEIKKYVEEVNEWKVKCSKLESEIQDEREELVKLQSEIEKLLANHELVRHCNESLNITVNQLKCEIDILKNKVKETKQLKLSCEDMKNKIVALRNTITIILRESKTLKQFVNSSINNLKEKIISDDFQRCNKALQNDLEKISEQCNMVKAELIEKENENKALKLNIKHLKSDNTLYSGEIKNLIEESEKIQKIMHSCNEENFLLSEKNNLLFKENENLRIIEKSLTDEKHKLMEDNSKVSDMYKEMLNSFEVLSKEHDDIKEANIKKSDHIKYLEKCIDELKEENTSLKNLSDTISKSVVDIELKLKEVQNSNSQIETEKDHLMTVIDKLEKNAAESKQLNGKTTQTDLVGSNINDELMESKKSIQALQQEMHLLNELNTTLSTQNENNLLTVYRTEEILKQRDCAFETLKDDNRRLQSDIEGLQTHITKVSKENSHLNDKLRELIVSTENIPEKGEILSNDLEVLKNELEISKDKIESLIRENSFLAEENLELKDQIQSHSYSQSTAIGSPNVDNLMDKYNTLLDAKNKLEKKLSDSEQMNQSINGNMQQMQVNNDKLKLSNEKLGLRLDEALVSLRHLHALQENTELEYLKNILYEYLTGNGVHSITLAKVLAAVVKFDDRQTELVLQKEKERQGFLRQLGII</sequence>
<organism evidence="4 5">
    <name type="scientific">Pararge aegeria aegeria</name>
    <dbReference type="NCBI Taxonomy" id="348720"/>
    <lineage>
        <taxon>Eukaryota</taxon>
        <taxon>Metazoa</taxon>
        <taxon>Ecdysozoa</taxon>
        <taxon>Arthropoda</taxon>
        <taxon>Hexapoda</taxon>
        <taxon>Insecta</taxon>
        <taxon>Pterygota</taxon>
        <taxon>Neoptera</taxon>
        <taxon>Endopterygota</taxon>
        <taxon>Lepidoptera</taxon>
        <taxon>Glossata</taxon>
        <taxon>Ditrysia</taxon>
        <taxon>Papilionoidea</taxon>
        <taxon>Nymphalidae</taxon>
        <taxon>Satyrinae</taxon>
        <taxon>Satyrini</taxon>
        <taxon>Parargina</taxon>
        <taxon>Pararge</taxon>
    </lineage>
</organism>
<feature type="coiled-coil region" evidence="1">
    <location>
        <begin position="807"/>
        <end position="970"/>
    </location>
</feature>
<name>A0A8S4SKN2_9NEOP</name>
<proteinExistence type="predicted"/>
<feature type="coiled-coil region" evidence="1">
    <location>
        <begin position="234"/>
        <end position="615"/>
    </location>
</feature>
<feature type="coiled-coil region" evidence="1">
    <location>
        <begin position="170"/>
        <end position="204"/>
    </location>
</feature>